<accession>A0A444HHA1</accession>
<sequence>MAVLTDIVIASANDAPAIIAQWPGSKMWPGLQTTGLDGLVLADLAEALGQVNLARSIEDLDPSAFADEANGPWVYVLPNELRDHLANIDASDLDRVAQVWAEKEEASARGLTAQDAQRLLLEIQPLAAVARDGQKPMLLWISM</sequence>
<dbReference type="AlphaFoldDB" id="A0A444HHA1"/>
<dbReference type="EMBL" id="SBHX01000161">
    <property type="protein sequence ID" value="RWX20697.1"/>
    <property type="molecule type" value="Genomic_DNA"/>
</dbReference>
<evidence type="ECO:0000313" key="2">
    <source>
        <dbReference type="Proteomes" id="UP000283817"/>
    </source>
</evidence>
<gene>
    <name evidence="1" type="ORF">EHI47_38925</name>
</gene>
<reference evidence="1 2" key="1">
    <citation type="submission" date="2019-01" db="EMBL/GenBank/DDBJ databases">
        <title>RHIZO-ID as a novel technology for direct rhizobia identification.</title>
        <authorList>
            <person name="De Meyer S.E."/>
        </authorList>
    </citation>
    <scope>NUCLEOTIDE SEQUENCE [LARGE SCALE GENOMIC DNA]</scope>
    <source>
        <strain evidence="1 2">WSM448</strain>
    </source>
</reference>
<evidence type="ECO:0000313" key="1">
    <source>
        <dbReference type="EMBL" id="RWX20697.1"/>
    </source>
</evidence>
<organism evidence="1 2">
    <name type="scientific">Rhizobium leguminosarum</name>
    <dbReference type="NCBI Taxonomy" id="384"/>
    <lineage>
        <taxon>Bacteria</taxon>
        <taxon>Pseudomonadati</taxon>
        <taxon>Pseudomonadota</taxon>
        <taxon>Alphaproteobacteria</taxon>
        <taxon>Hyphomicrobiales</taxon>
        <taxon>Rhizobiaceae</taxon>
        <taxon>Rhizobium/Agrobacterium group</taxon>
        <taxon>Rhizobium</taxon>
    </lineage>
</organism>
<protein>
    <submittedName>
        <fullName evidence="1">Uncharacterized protein</fullName>
    </submittedName>
</protein>
<name>A0A444HHA1_RHILE</name>
<comment type="caution">
    <text evidence="1">The sequence shown here is derived from an EMBL/GenBank/DDBJ whole genome shotgun (WGS) entry which is preliminary data.</text>
</comment>
<dbReference type="RefSeq" id="WP_113543723.1">
    <property type="nucleotide sequence ID" value="NZ_SBHX01000161.1"/>
</dbReference>
<dbReference type="Proteomes" id="UP000283817">
    <property type="component" value="Unassembled WGS sequence"/>
</dbReference>
<proteinExistence type="predicted"/>